<evidence type="ECO:0000313" key="4">
    <source>
        <dbReference type="Proteomes" id="UP000567179"/>
    </source>
</evidence>
<evidence type="ECO:0000259" key="2">
    <source>
        <dbReference type="Pfam" id="PF24883"/>
    </source>
</evidence>
<dbReference type="PANTHER" id="PTHR10039:SF14">
    <property type="entry name" value="NACHT DOMAIN-CONTAINING PROTEIN"/>
    <property type="match status" value="1"/>
</dbReference>
<dbReference type="Proteomes" id="UP000567179">
    <property type="component" value="Unassembled WGS sequence"/>
</dbReference>
<dbReference type="Pfam" id="PF24883">
    <property type="entry name" value="NPHP3_N"/>
    <property type="match status" value="1"/>
</dbReference>
<name>A0A8H5B6Z1_9AGAR</name>
<dbReference type="OrthoDB" id="4760524at2759"/>
<dbReference type="Gene3D" id="3.40.50.300">
    <property type="entry name" value="P-loop containing nucleotide triphosphate hydrolases"/>
    <property type="match status" value="1"/>
</dbReference>
<dbReference type="PANTHER" id="PTHR10039">
    <property type="entry name" value="AMELOGENIN"/>
    <property type="match status" value="1"/>
</dbReference>
<comment type="caution">
    <text evidence="3">The sequence shown here is derived from an EMBL/GenBank/DDBJ whole genome shotgun (WGS) entry which is preliminary data.</text>
</comment>
<proteinExistence type="predicted"/>
<reference evidence="3 4" key="1">
    <citation type="journal article" date="2020" name="ISME J.">
        <title>Uncovering the hidden diversity of litter-decomposition mechanisms in mushroom-forming fungi.</title>
        <authorList>
            <person name="Floudas D."/>
            <person name="Bentzer J."/>
            <person name="Ahren D."/>
            <person name="Johansson T."/>
            <person name="Persson P."/>
            <person name="Tunlid A."/>
        </authorList>
    </citation>
    <scope>NUCLEOTIDE SEQUENCE [LARGE SCALE GENOMIC DNA]</scope>
    <source>
        <strain evidence="3 4">CBS 101986</strain>
    </source>
</reference>
<protein>
    <recommendedName>
        <fullName evidence="2">Nephrocystin 3-like N-terminal domain-containing protein</fullName>
    </recommendedName>
</protein>
<accession>A0A8H5B6Z1</accession>
<dbReference type="AlphaFoldDB" id="A0A8H5B6Z1"/>
<dbReference type="InterPro" id="IPR056884">
    <property type="entry name" value="NPHP3-like_N"/>
</dbReference>
<gene>
    <name evidence="3" type="ORF">D9619_012663</name>
</gene>
<organism evidence="3 4">
    <name type="scientific">Psilocybe cf. subviscida</name>
    <dbReference type="NCBI Taxonomy" id="2480587"/>
    <lineage>
        <taxon>Eukaryota</taxon>
        <taxon>Fungi</taxon>
        <taxon>Dikarya</taxon>
        <taxon>Basidiomycota</taxon>
        <taxon>Agaricomycotina</taxon>
        <taxon>Agaricomycetes</taxon>
        <taxon>Agaricomycetidae</taxon>
        <taxon>Agaricales</taxon>
        <taxon>Agaricineae</taxon>
        <taxon>Strophariaceae</taxon>
        <taxon>Psilocybe</taxon>
    </lineage>
</organism>
<dbReference type="EMBL" id="JAACJJ010000032">
    <property type="protein sequence ID" value="KAF5317709.1"/>
    <property type="molecule type" value="Genomic_DNA"/>
</dbReference>
<keyword evidence="4" id="KW-1185">Reference proteome</keyword>
<feature type="domain" description="Nephrocystin 3-like N-terminal" evidence="2">
    <location>
        <begin position="101"/>
        <end position="267"/>
    </location>
</feature>
<dbReference type="SUPFAM" id="SSF52540">
    <property type="entry name" value="P-loop containing nucleoside triphosphate hydrolases"/>
    <property type="match status" value="1"/>
</dbReference>
<evidence type="ECO:0000256" key="1">
    <source>
        <dbReference type="ARBA" id="ARBA00022737"/>
    </source>
</evidence>
<sequence>MHRDPALVAASCLSARYIAFASSCSQPTMFTNARDFTIYGGNFINNGDTEPQATAQERNTEQAQAMAMFRTYISPGAMYDSAVRSDVPKCHENTRKAIVRKISRWERSPSDHPFLWMYGPAGCGKTTIAQTMAERFDDSGVLAASFFFSRSAPGRPTVKDQFVATVAYQLCLALPDLRPYTLRALVADWTILDKALTKQADVLVINPLNAFTASRDLHADPDPAPRVIIIDGLDECTPSESHKEILDVMALCRRESSFPLMFLVSSRPESTIRTCFSSRSLWPFTEGLPLDNNYQASRDIHSFVISEFNKIKEHHPAGRDLPSNWPSETDVQYLVTKSSGQFVYASMAMKYVSDVHRHPLRSLMDIMGISTTNAMPFADLDALYIFCLSSVPPQNLEYVLDIFFWMMTPSIGGHSYYKPGLSPCTKSLRWADTLFAREILGTTRTHLDGLHSIIFVPQSNNEELAFFHASFSDFLYDQSRSGAFCVDPGISGARLACRISTTTHLNKPAAELEFDMQQMDILRIMFFYCRQSLLTLELQERLYALDAICILKYTPAIPEQYWWGKVSLFLNFAIWLKEQQLTHIHQSLYSHFLAHIRTVINTLSPPYSGRTRHYTSMILTFPLRMYAYTKPYRTDVTVSFLALFADYALLDTRIGMLHHLLAAKLAPNCGIFGETILGDRSLQLICHILNPSPMDNHGQYYADSSQYTKLAQVVAAGLSARMQDIATQSAIHTIPLENYFLGISMFLTKCNPDPKLAHSLLDSCLTITSEQFNNFDKFHHYMYDGFCTACLIYIHESGISFTDHNHPPRLEGKNFFCAPCHIRSSDELCMLDHVGTYSRKPF</sequence>
<dbReference type="InterPro" id="IPR027417">
    <property type="entry name" value="P-loop_NTPase"/>
</dbReference>
<evidence type="ECO:0000313" key="3">
    <source>
        <dbReference type="EMBL" id="KAF5317709.1"/>
    </source>
</evidence>
<keyword evidence="1" id="KW-0677">Repeat</keyword>